<dbReference type="InterPro" id="IPR006108">
    <property type="entry name" value="3HC_DH_C"/>
</dbReference>
<feature type="domain" description="3-hydroxyacyl-CoA dehydrogenase NAD binding" evidence="4">
    <location>
        <begin position="6"/>
        <end position="48"/>
    </location>
</feature>
<dbReference type="OrthoDB" id="5389341at2"/>
<evidence type="ECO:0000256" key="1">
    <source>
        <dbReference type="ARBA" id="ARBA00023002"/>
    </source>
</evidence>
<dbReference type="Proteomes" id="UP000198654">
    <property type="component" value="Unassembled WGS sequence"/>
</dbReference>
<dbReference type="AlphaFoldDB" id="A0A1G9KMP9"/>
<dbReference type="InterPro" id="IPR036291">
    <property type="entry name" value="NAD(P)-bd_dom_sf"/>
</dbReference>
<gene>
    <name evidence="5" type="ORF">SAMN05661010_01844</name>
</gene>
<dbReference type="STRING" id="119000.SAMN05661010_01844"/>
<dbReference type="PIRSF" id="PIRSF000105">
    <property type="entry name" value="HCDH"/>
    <property type="match status" value="1"/>
</dbReference>
<dbReference type="GO" id="GO:0006631">
    <property type="term" value="P:fatty acid metabolic process"/>
    <property type="evidence" value="ECO:0007669"/>
    <property type="project" value="InterPro"/>
</dbReference>
<dbReference type="PANTHER" id="PTHR48075:SF5">
    <property type="entry name" value="3-HYDROXYBUTYRYL-COA DEHYDROGENASE"/>
    <property type="match status" value="1"/>
</dbReference>
<dbReference type="InterPro" id="IPR008927">
    <property type="entry name" value="6-PGluconate_DH-like_C_sf"/>
</dbReference>
<feature type="site" description="Important for catalytic activity" evidence="2">
    <location>
        <position position="114"/>
    </location>
</feature>
<dbReference type="Pfam" id="PF00725">
    <property type="entry name" value="3HCDH"/>
    <property type="match status" value="1"/>
</dbReference>
<organism evidence="5 6">
    <name type="scientific">Modicisalibacter muralis</name>
    <dbReference type="NCBI Taxonomy" id="119000"/>
    <lineage>
        <taxon>Bacteria</taxon>
        <taxon>Pseudomonadati</taxon>
        <taxon>Pseudomonadota</taxon>
        <taxon>Gammaproteobacteria</taxon>
        <taxon>Oceanospirillales</taxon>
        <taxon>Halomonadaceae</taxon>
        <taxon>Modicisalibacter</taxon>
    </lineage>
</organism>
<dbReference type="PANTHER" id="PTHR48075">
    <property type="entry name" value="3-HYDROXYACYL-COA DEHYDROGENASE FAMILY PROTEIN"/>
    <property type="match status" value="1"/>
</dbReference>
<name>A0A1G9KMP9_9GAMM</name>
<dbReference type="GO" id="GO:0070403">
    <property type="term" value="F:NAD+ binding"/>
    <property type="evidence" value="ECO:0007669"/>
    <property type="project" value="InterPro"/>
</dbReference>
<protein>
    <submittedName>
        <fullName evidence="5">3-hydroxybutyryl-CoA dehydrogenase</fullName>
    </submittedName>
</protein>
<evidence type="ECO:0000313" key="6">
    <source>
        <dbReference type="Proteomes" id="UP000198654"/>
    </source>
</evidence>
<dbReference type="SUPFAM" id="SSF51735">
    <property type="entry name" value="NAD(P)-binding Rossmann-fold domains"/>
    <property type="match status" value="1"/>
</dbReference>
<feature type="domain" description="3-hydroxyacyl-CoA dehydrogenase NAD binding" evidence="4">
    <location>
        <begin position="58"/>
        <end position="156"/>
    </location>
</feature>
<dbReference type="RefSeq" id="WP_089727769.1">
    <property type="nucleotide sequence ID" value="NZ_FNGI01000004.1"/>
</dbReference>
<evidence type="ECO:0000259" key="3">
    <source>
        <dbReference type="Pfam" id="PF00725"/>
    </source>
</evidence>
<dbReference type="Pfam" id="PF02737">
    <property type="entry name" value="3HCDH_N"/>
    <property type="match status" value="2"/>
</dbReference>
<evidence type="ECO:0000259" key="4">
    <source>
        <dbReference type="Pfam" id="PF02737"/>
    </source>
</evidence>
<dbReference type="InterPro" id="IPR013328">
    <property type="entry name" value="6PGD_dom2"/>
</dbReference>
<dbReference type="Gene3D" id="3.40.50.720">
    <property type="entry name" value="NAD(P)-binding Rossmann-like Domain"/>
    <property type="match status" value="2"/>
</dbReference>
<keyword evidence="6" id="KW-1185">Reference proteome</keyword>
<feature type="domain" description="3-hydroxyacyl-CoA dehydrogenase C-terminal" evidence="3">
    <location>
        <begin position="164"/>
        <end position="259"/>
    </location>
</feature>
<dbReference type="InterPro" id="IPR006176">
    <property type="entry name" value="3-OHacyl-CoA_DH_NAD-bd"/>
</dbReference>
<dbReference type="SUPFAM" id="SSF48179">
    <property type="entry name" value="6-phosphogluconate dehydrogenase C-terminal domain-like"/>
    <property type="match status" value="1"/>
</dbReference>
<proteinExistence type="predicted"/>
<dbReference type="Gene3D" id="1.10.1040.10">
    <property type="entry name" value="N-(1-d-carboxylethyl)-l-norvaline Dehydrogenase, domain 2"/>
    <property type="match status" value="1"/>
</dbReference>
<keyword evidence="1" id="KW-0560">Oxidoreductase</keyword>
<sequence>MSVARVIVVGAGTMGTAIADTFARAGLATALISRNPARLTGLHANIQALSAFPEAPPELIVEAIPEDIELKSELLLGAEAAYAGEPILASNSSGLPLQDIADRLGFPDRFLGIHYFHPARELPLVEVVRVAETSENTLADARRLLSLSGRDSVVMQRPVPGALINRLQHALLHEAYHLMSQGLASAEDIDKAGRWLLGPRMCISGLLEQKDIGGLEGHARAQRTIVPDLCHDARPNPLVQDMLARGDIGLNSGRGFYDWRGQDAHAVAERASTKLRILLAYLEENRS</sequence>
<dbReference type="GO" id="GO:0016616">
    <property type="term" value="F:oxidoreductase activity, acting on the CH-OH group of donors, NAD or NADP as acceptor"/>
    <property type="evidence" value="ECO:0007669"/>
    <property type="project" value="InterPro"/>
</dbReference>
<accession>A0A1G9KMP9</accession>
<reference evidence="5 6" key="1">
    <citation type="submission" date="2016-10" db="EMBL/GenBank/DDBJ databases">
        <authorList>
            <person name="de Groot N.N."/>
        </authorList>
    </citation>
    <scope>NUCLEOTIDE SEQUENCE [LARGE SCALE GENOMIC DNA]</scope>
    <source>
        <strain evidence="5 6">DSM 14789</strain>
    </source>
</reference>
<evidence type="ECO:0000256" key="2">
    <source>
        <dbReference type="PIRSR" id="PIRSR000105-1"/>
    </source>
</evidence>
<dbReference type="InterPro" id="IPR022694">
    <property type="entry name" value="3-OHacyl-CoA_DH"/>
</dbReference>
<evidence type="ECO:0000313" key="5">
    <source>
        <dbReference type="EMBL" id="SDL50929.1"/>
    </source>
</evidence>
<dbReference type="EMBL" id="FNGI01000004">
    <property type="protein sequence ID" value="SDL50929.1"/>
    <property type="molecule type" value="Genomic_DNA"/>
</dbReference>